<evidence type="ECO:0000313" key="6">
    <source>
        <dbReference type="Proteomes" id="UP001482620"/>
    </source>
</evidence>
<dbReference type="InterPro" id="IPR027417">
    <property type="entry name" value="P-loop_NTPase"/>
</dbReference>
<dbReference type="InterPro" id="IPR036961">
    <property type="entry name" value="Kinesin_motor_dom_sf"/>
</dbReference>
<accession>A0ABV0U0K2</accession>
<gene>
    <name evidence="5" type="primary">KIF16B_2</name>
    <name evidence="5" type="ORF">ILYODFUR_029938</name>
</gene>
<sequence length="134" mass="15120">MMMFSFGCWRKVLNLCLKPVRNLVDYLVFSSREKELTAKGIIKMEGTKTSITNLKIPDGVVGDSMRERTKTFTYDFSYDSMDCKSSSFVSQEKVFRDLGCDVLKAAFEGYNACVFAYGQTSSGKSYTMMGVPVR</sequence>
<feature type="binding site" evidence="3">
    <location>
        <begin position="118"/>
        <end position="125"/>
    </location>
    <ligand>
        <name>ATP</name>
        <dbReference type="ChEBI" id="CHEBI:30616"/>
    </ligand>
</feature>
<name>A0ABV0U0K2_9TELE</name>
<keyword evidence="1 3" id="KW-0547">Nucleotide-binding</keyword>
<dbReference type="Proteomes" id="UP001482620">
    <property type="component" value="Unassembled WGS sequence"/>
</dbReference>
<evidence type="ECO:0000259" key="4">
    <source>
        <dbReference type="PROSITE" id="PS50067"/>
    </source>
</evidence>
<dbReference type="PANTHER" id="PTHR47117:SF8">
    <property type="entry name" value="KINESIN FAMILY MEMBER 16B"/>
    <property type="match status" value="1"/>
</dbReference>
<evidence type="ECO:0000313" key="5">
    <source>
        <dbReference type="EMBL" id="MEQ2238107.1"/>
    </source>
</evidence>
<comment type="similarity">
    <text evidence="3">Belongs to the TRAFAC class myosin-kinesin ATPase superfamily. Kinesin family.</text>
</comment>
<evidence type="ECO:0000256" key="1">
    <source>
        <dbReference type="ARBA" id="ARBA00022741"/>
    </source>
</evidence>
<feature type="domain" description="Kinesin motor" evidence="4">
    <location>
        <begin position="19"/>
        <end position="134"/>
    </location>
</feature>
<dbReference type="Pfam" id="PF00225">
    <property type="entry name" value="Kinesin"/>
    <property type="match status" value="1"/>
</dbReference>
<keyword evidence="2 3" id="KW-0067">ATP-binding</keyword>
<reference evidence="5 6" key="1">
    <citation type="submission" date="2021-06" db="EMBL/GenBank/DDBJ databases">
        <authorList>
            <person name="Palmer J.M."/>
        </authorList>
    </citation>
    <scope>NUCLEOTIDE SEQUENCE [LARGE SCALE GENOMIC DNA]</scope>
    <source>
        <strain evidence="6">if_2019</strain>
        <tissue evidence="5">Muscle</tissue>
    </source>
</reference>
<keyword evidence="6" id="KW-1185">Reference proteome</keyword>
<dbReference type="EMBL" id="JAHRIQ010050685">
    <property type="protein sequence ID" value="MEQ2238107.1"/>
    <property type="molecule type" value="Genomic_DNA"/>
</dbReference>
<comment type="caution">
    <text evidence="5">The sequence shown here is derived from an EMBL/GenBank/DDBJ whole genome shotgun (WGS) entry which is preliminary data.</text>
</comment>
<protein>
    <submittedName>
        <fullName evidence="5">Kinesin-like protein kif16b</fullName>
    </submittedName>
</protein>
<keyword evidence="3" id="KW-0505">Motor protein</keyword>
<proteinExistence type="inferred from homology"/>
<evidence type="ECO:0000256" key="2">
    <source>
        <dbReference type="ARBA" id="ARBA00022840"/>
    </source>
</evidence>
<dbReference type="Gene3D" id="3.40.850.10">
    <property type="entry name" value="Kinesin motor domain"/>
    <property type="match status" value="1"/>
</dbReference>
<dbReference type="PROSITE" id="PS50067">
    <property type="entry name" value="KINESIN_MOTOR_2"/>
    <property type="match status" value="1"/>
</dbReference>
<organism evidence="5 6">
    <name type="scientific">Ilyodon furcidens</name>
    <name type="common">goldbreast splitfin</name>
    <dbReference type="NCBI Taxonomy" id="33524"/>
    <lineage>
        <taxon>Eukaryota</taxon>
        <taxon>Metazoa</taxon>
        <taxon>Chordata</taxon>
        <taxon>Craniata</taxon>
        <taxon>Vertebrata</taxon>
        <taxon>Euteleostomi</taxon>
        <taxon>Actinopterygii</taxon>
        <taxon>Neopterygii</taxon>
        <taxon>Teleostei</taxon>
        <taxon>Neoteleostei</taxon>
        <taxon>Acanthomorphata</taxon>
        <taxon>Ovalentaria</taxon>
        <taxon>Atherinomorphae</taxon>
        <taxon>Cyprinodontiformes</taxon>
        <taxon>Goodeidae</taxon>
        <taxon>Ilyodon</taxon>
    </lineage>
</organism>
<dbReference type="PANTHER" id="PTHR47117">
    <property type="entry name" value="STAR-RELATED LIPID TRANSFER PROTEIN 9"/>
    <property type="match status" value="1"/>
</dbReference>
<dbReference type="InterPro" id="IPR001752">
    <property type="entry name" value="Kinesin_motor_dom"/>
</dbReference>
<evidence type="ECO:0000256" key="3">
    <source>
        <dbReference type="PROSITE-ProRule" id="PRU00283"/>
    </source>
</evidence>
<dbReference type="SUPFAM" id="SSF52540">
    <property type="entry name" value="P-loop containing nucleoside triphosphate hydrolases"/>
    <property type="match status" value="1"/>
</dbReference>